<evidence type="ECO:0000313" key="3">
    <source>
        <dbReference type="EMBL" id="ADY60378.1"/>
    </source>
</evidence>
<reference evidence="4" key="1">
    <citation type="submission" date="2011-02" db="EMBL/GenBank/DDBJ databases">
        <title>The complete genome of Planctomyces brasiliensis DSM 5305.</title>
        <authorList>
            <person name="Lucas S."/>
            <person name="Copeland A."/>
            <person name="Lapidus A."/>
            <person name="Bruce D."/>
            <person name="Goodwin L."/>
            <person name="Pitluck S."/>
            <person name="Kyrpides N."/>
            <person name="Mavromatis K."/>
            <person name="Pagani I."/>
            <person name="Ivanova N."/>
            <person name="Ovchinnikova G."/>
            <person name="Lu M."/>
            <person name="Detter J.C."/>
            <person name="Han C."/>
            <person name="Land M."/>
            <person name="Hauser L."/>
            <person name="Markowitz V."/>
            <person name="Cheng J.-F."/>
            <person name="Hugenholtz P."/>
            <person name="Woyke T."/>
            <person name="Wu D."/>
            <person name="Tindall B."/>
            <person name="Pomrenke H.G."/>
            <person name="Brambilla E."/>
            <person name="Klenk H.-P."/>
            <person name="Eisen J.A."/>
        </authorList>
    </citation>
    <scope>NUCLEOTIDE SEQUENCE [LARGE SCALE GENOMIC DNA]</scope>
    <source>
        <strain evidence="4">ATCC 49424 / DSM 5305 / JCM 21570 / NBRC 103401 / IFAM 1448</strain>
    </source>
</reference>
<dbReference type="EMBL" id="CP002546">
    <property type="protein sequence ID" value="ADY60378.1"/>
    <property type="molecule type" value="Genomic_DNA"/>
</dbReference>
<dbReference type="InterPro" id="IPR003099">
    <property type="entry name" value="Prephen_DH"/>
</dbReference>
<dbReference type="STRING" id="756272.Plabr_2779"/>
<accession>F0STB6</accession>
<dbReference type="Gene3D" id="1.10.3660.10">
    <property type="entry name" value="6-phosphogluconate dehydrogenase C-terminal like domain"/>
    <property type="match status" value="1"/>
</dbReference>
<dbReference type="EC" id="1.3.1.12" evidence="3"/>
<evidence type="ECO:0000259" key="2">
    <source>
        <dbReference type="PROSITE" id="PS51176"/>
    </source>
</evidence>
<dbReference type="InterPro" id="IPR008927">
    <property type="entry name" value="6-PGluconate_DH-like_C_sf"/>
</dbReference>
<name>F0STB6_RUBBR</name>
<dbReference type="KEGG" id="pbs:Plabr_2779"/>
<evidence type="ECO:0000256" key="1">
    <source>
        <dbReference type="ARBA" id="ARBA00023002"/>
    </source>
</evidence>
<keyword evidence="4" id="KW-1185">Reference proteome</keyword>
<dbReference type="GO" id="GO:0008977">
    <property type="term" value="F:prephenate dehydrogenase (NAD+) activity"/>
    <property type="evidence" value="ECO:0007669"/>
    <property type="project" value="UniProtKB-EC"/>
</dbReference>
<dbReference type="SUPFAM" id="SSF48179">
    <property type="entry name" value="6-phosphogluconate dehydrogenase C-terminal domain-like"/>
    <property type="match status" value="1"/>
</dbReference>
<dbReference type="InterPro" id="IPR050812">
    <property type="entry name" value="Preph/Arog_dehydrog"/>
</dbReference>
<dbReference type="AlphaFoldDB" id="F0STB6"/>
<feature type="domain" description="Prephenate/arogenate dehydrogenase" evidence="2">
    <location>
        <begin position="22"/>
        <end position="299"/>
    </location>
</feature>
<dbReference type="InterPro" id="IPR046825">
    <property type="entry name" value="PDH_C"/>
</dbReference>
<dbReference type="eggNOG" id="COG0287">
    <property type="taxonomic scope" value="Bacteria"/>
</dbReference>
<dbReference type="Gene3D" id="3.40.50.720">
    <property type="entry name" value="NAD(P)-binding Rossmann-like Domain"/>
    <property type="match status" value="1"/>
</dbReference>
<dbReference type="Proteomes" id="UP000006860">
    <property type="component" value="Chromosome"/>
</dbReference>
<dbReference type="PANTHER" id="PTHR21363">
    <property type="entry name" value="PREPHENATE DEHYDROGENASE"/>
    <property type="match status" value="1"/>
</dbReference>
<dbReference type="RefSeq" id="WP_013629102.1">
    <property type="nucleotide sequence ID" value="NC_015174.1"/>
</dbReference>
<proteinExistence type="predicted"/>
<organism evidence="3 4">
    <name type="scientific">Rubinisphaera brasiliensis (strain ATCC 49424 / DSM 5305 / JCM 21570 / IAM 15109 / NBRC 103401 / IFAM 1448)</name>
    <name type="common">Planctomyces brasiliensis</name>
    <dbReference type="NCBI Taxonomy" id="756272"/>
    <lineage>
        <taxon>Bacteria</taxon>
        <taxon>Pseudomonadati</taxon>
        <taxon>Planctomycetota</taxon>
        <taxon>Planctomycetia</taxon>
        <taxon>Planctomycetales</taxon>
        <taxon>Planctomycetaceae</taxon>
        <taxon>Rubinisphaera</taxon>
    </lineage>
</organism>
<protein>
    <submittedName>
        <fullName evidence="3">Prephenate dehydrogenase</fullName>
        <ecNumber evidence="3">1.3.1.12</ecNumber>
    </submittedName>
</protein>
<keyword evidence="1 3" id="KW-0560">Oxidoreductase</keyword>
<dbReference type="InterPro" id="IPR036291">
    <property type="entry name" value="NAD(P)-bd_dom_sf"/>
</dbReference>
<dbReference type="HOGENOM" id="CLU_055968_0_1_0"/>
<dbReference type="GO" id="GO:0070403">
    <property type="term" value="F:NAD+ binding"/>
    <property type="evidence" value="ECO:0007669"/>
    <property type="project" value="InterPro"/>
</dbReference>
<dbReference type="PROSITE" id="PS51176">
    <property type="entry name" value="PDH_ADH"/>
    <property type="match status" value="1"/>
</dbReference>
<dbReference type="FunFam" id="3.40.50.720:FF:000208">
    <property type="entry name" value="Prephenate dehydrogenase"/>
    <property type="match status" value="1"/>
</dbReference>
<dbReference type="PANTHER" id="PTHR21363:SF0">
    <property type="entry name" value="PREPHENATE DEHYDROGENASE [NADP(+)]"/>
    <property type="match status" value="1"/>
</dbReference>
<dbReference type="OrthoDB" id="9802008at2"/>
<dbReference type="Pfam" id="PF02153">
    <property type="entry name" value="PDH_N"/>
    <property type="match status" value="1"/>
</dbReference>
<sequence length="299" mass="32131">MEFCSPESYTDAMNDSRENSAQKLVVIGLGLLGGSVARAARRQNLFASIVGVGRNADRMQQAVEAGIIDSGSTNAETAVADASVVVVCTPVDLIAEQIIRLHRFVPSHALLTDVGSTKFRLCQQIHEELGAESQFIGSHPLAGSEKTGFEHARENLFDGARIVITPDQTARPELVERALQFWSSLGGDVLTMCPHEHDQRLARTSHLPHLAASALAGVVETEDLPLAATGYGDTTRVAAGDPSMWTAIFLENAAATVAATDAYLEQLIAFKEAIQAGDADTISSLLEQGKRNRDQWERP</sequence>
<evidence type="ECO:0000313" key="4">
    <source>
        <dbReference type="Proteomes" id="UP000006860"/>
    </source>
</evidence>
<dbReference type="GO" id="GO:0004665">
    <property type="term" value="F:prephenate dehydrogenase (NADP+) activity"/>
    <property type="evidence" value="ECO:0007669"/>
    <property type="project" value="InterPro"/>
</dbReference>
<gene>
    <name evidence="3" type="ordered locus">Plabr_2779</name>
</gene>
<dbReference type="InterPro" id="IPR046826">
    <property type="entry name" value="PDH_N"/>
</dbReference>
<dbReference type="GO" id="GO:0006571">
    <property type="term" value="P:tyrosine biosynthetic process"/>
    <property type="evidence" value="ECO:0007669"/>
    <property type="project" value="InterPro"/>
</dbReference>
<dbReference type="SUPFAM" id="SSF51735">
    <property type="entry name" value="NAD(P)-binding Rossmann-fold domains"/>
    <property type="match status" value="1"/>
</dbReference>
<dbReference type="Pfam" id="PF20463">
    <property type="entry name" value="PDH_C"/>
    <property type="match status" value="1"/>
</dbReference>